<evidence type="ECO:0000313" key="1">
    <source>
        <dbReference type="EMBL" id="KAG5611715.1"/>
    </source>
</evidence>
<evidence type="ECO:0008006" key="3">
    <source>
        <dbReference type="Google" id="ProtNLM"/>
    </source>
</evidence>
<sequence length="88" mass="10533">MNLHMMLIDILKTYDNVSRKVLWRCREARGVPLTYIREHLGFVIHERGDINGDVTHRIDMAWMKRKLAFGVLCNKKKPHELKVTFIKW</sequence>
<evidence type="ECO:0000313" key="2">
    <source>
        <dbReference type="Proteomes" id="UP000824120"/>
    </source>
</evidence>
<dbReference type="OrthoDB" id="1305822at2759"/>
<organism evidence="1 2">
    <name type="scientific">Solanum commersonii</name>
    <name type="common">Commerson's wild potato</name>
    <name type="synonym">Commerson's nightshade</name>
    <dbReference type="NCBI Taxonomy" id="4109"/>
    <lineage>
        <taxon>Eukaryota</taxon>
        <taxon>Viridiplantae</taxon>
        <taxon>Streptophyta</taxon>
        <taxon>Embryophyta</taxon>
        <taxon>Tracheophyta</taxon>
        <taxon>Spermatophyta</taxon>
        <taxon>Magnoliopsida</taxon>
        <taxon>eudicotyledons</taxon>
        <taxon>Gunneridae</taxon>
        <taxon>Pentapetalae</taxon>
        <taxon>asterids</taxon>
        <taxon>lamiids</taxon>
        <taxon>Solanales</taxon>
        <taxon>Solanaceae</taxon>
        <taxon>Solanoideae</taxon>
        <taxon>Solaneae</taxon>
        <taxon>Solanum</taxon>
    </lineage>
</organism>
<proteinExistence type="predicted"/>
<reference evidence="1 2" key="1">
    <citation type="submission" date="2020-09" db="EMBL/GenBank/DDBJ databases">
        <title>De no assembly of potato wild relative species, Solanum commersonii.</title>
        <authorList>
            <person name="Cho K."/>
        </authorList>
    </citation>
    <scope>NUCLEOTIDE SEQUENCE [LARGE SCALE GENOMIC DNA]</scope>
    <source>
        <strain evidence="1">LZ3.2</strain>
        <tissue evidence="1">Leaf</tissue>
    </source>
</reference>
<comment type="caution">
    <text evidence="1">The sequence shown here is derived from an EMBL/GenBank/DDBJ whole genome shotgun (WGS) entry which is preliminary data.</text>
</comment>
<dbReference type="AlphaFoldDB" id="A0A9J5ZFL7"/>
<accession>A0A9J5ZFL7</accession>
<dbReference type="Proteomes" id="UP000824120">
    <property type="component" value="Chromosome 4"/>
</dbReference>
<dbReference type="EMBL" id="JACXVP010000004">
    <property type="protein sequence ID" value="KAG5611715.1"/>
    <property type="molecule type" value="Genomic_DNA"/>
</dbReference>
<protein>
    <recommendedName>
        <fullName evidence="3">Reverse transcriptase</fullName>
    </recommendedName>
</protein>
<name>A0A9J5ZFL7_SOLCO</name>
<gene>
    <name evidence="1" type="ORF">H5410_022996</name>
</gene>
<keyword evidence="2" id="KW-1185">Reference proteome</keyword>